<reference evidence="11" key="1">
    <citation type="submission" date="2019-06" db="EMBL/GenBank/DDBJ databases">
        <authorList>
            <person name="Murdoch R.W."/>
            <person name="Fathepure B."/>
        </authorList>
    </citation>
    <scope>NUCLEOTIDE SEQUENCE</scope>
</reference>
<dbReference type="InterPro" id="IPR006145">
    <property type="entry name" value="PsdUridine_synth_RsuA/RluA"/>
</dbReference>
<dbReference type="AlphaFoldDB" id="A0A5B8RGJ8"/>
<dbReference type="Pfam" id="PF00849">
    <property type="entry name" value="PseudoU_synth_2"/>
    <property type="match status" value="1"/>
</dbReference>
<evidence type="ECO:0000256" key="3">
    <source>
        <dbReference type="ARBA" id="ARBA00036607"/>
    </source>
</evidence>
<evidence type="ECO:0000256" key="6">
    <source>
        <dbReference type="ARBA" id="ARBA00040675"/>
    </source>
</evidence>
<evidence type="ECO:0000256" key="5">
    <source>
        <dbReference type="ARBA" id="ARBA00038943"/>
    </source>
</evidence>
<comment type="function">
    <text evidence="4">Responsible for synthesis of pseudouridine from uracil-65 in transfer RNAs.</text>
</comment>
<gene>
    <name evidence="11" type="primary">truC</name>
    <name evidence="11" type="ORF">KBTEX_03508</name>
</gene>
<evidence type="ECO:0000256" key="1">
    <source>
        <dbReference type="ARBA" id="ARBA00022694"/>
    </source>
</evidence>
<dbReference type="GO" id="GO:0003723">
    <property type="term" value="F:RNA binding"/>
    <property type="evidence" value="ECO:0007669"/>
    <property type="project" value="InterPro"/>
</dbReference>
<evidence type="ECO:0000259" key="10">
    <source>
        <dbReference type="Pfam" id="PF00849"/>
    </source>
</evidence>
<evidence type="ECO:0000313" key="11">
    <source>
        <dbReference type="EMBL" id="QEA07163.1"/>
    </source>
</evidence>
<dbReference type="InterPro" id="IPR020103">
    <property type="entry name" value="PsdUridine_synth_cat_dom_sf"/>
</dbReference>
<evidence type="ECO:0000256" key="4">
    <source>
        <dbReference type="ARBA" id="ARBA00037670"/>
    </source>
</evidence>
<dbReference type="InterPro" id="IPR006224">
    <property type="entry name" value="PsdUridine_synth_RluA-like_CS"/>
</dbReference>
<dbReference type="PANTHER" id="PTHR21600">
    <property type="entry name" value="MITOCHONDRIAL RNA PSEUDOURIDINE SYNTHASE"/>
    <property type="match status" value="1"/>
</dbReference>
<feature type="domain" description="Pseudouridine synthase RsuA/RluA-like" evidence="10">
    <location>
        <begin position="21"/>
        <end position="168"/>
    </location>
</feature>
<keyword evidence="1" id="KW-0819">tRNA processing</keyword>
<organism evidence="11">
    <name type="scientific">uncultured organism</name>
    <dbReference type="NCBI Taxonomy" id="155900"/>
    <lineage>
        <taxon>unclassified sequences</taxon>
        <taxon>environmental samples</taxon>
    </lineage>
</organism>
<keyword evidence="2 11" id="KW-0413">Isomerase</keyword>
<evidence type="ECO:0000256" key="2">
    <source>
        <dbReference type="ARBA" id="ARBA00023235"/>
    </source>
</evidence>
<evidence type="ECO:0000256" key="8">
    <source>
        <dbReference type="ARBA" id="ARBA00041975"/>
    </source>
</evidence>
<proteinExistence type="predicted"/>
<dbReference type="GO" id="GO:0008033">
    <property type="term" value="P:tRNA processing"/>
    <property type="evidence" value="ECO:0007669"/>
    <property type="project" value="UniProtKB-KW"/>
</dbReference>
<sequence length="262" mass="28605">MSLATAEASRAVTILYRDESLVAVSKPSGLLVHRTELDRERDVALQRVRDALGQRVYPVHRLDRATSGVLVFALTPAVAGCLAASFRGRDVAKDYLAVVRGWAPEVGEVDRPVPREKGGEKRPALTRFRRLATVELPIPVDRYPAARYSLVRVVPLTGRRHQIRRHMERANHPLVGDTTYGHGPHNRLFRDHLDSHRLLLHAWRIAFPHPVDGTPCQITASPAADFADVCAALGWPLSGLLADTGPVGGGAQADSRGNAARG</sequence>
<dbReference type="EC" id="5.4.99.26" evidence="5"/>
<comment type="catalytic activity">
    <reaction evidence="3">
        <text>uridine(65) in tRNA = pseudouridine(65) in tRNA</text>
        <dbReference type="Rhea" id="RHEA:42536"/>
        <dbReference type="Rhea" id="RHEA-COMP:10103"/>
        <dbReference type="Rhea" id="RHEA-COMP:10104"/>
        <dbReference type="ChEBI" id="CHEBI:65314"/>
        <dbReference type="ChEBI" id="CHEBI:65315"/>
        <dbReference type="EC" id="5.4.99.26"/>
    </reaction>
</comment>
<name>A0A5B8RGJ8_9ZZZZ</name>
<dbReference type="GO" id="GO:0160149">
    <property type="term" value="F:tRNA pseudouridine(65) synthase activity"/>
    <property type="evidence" value="ECO:0007669"/>
    <property type="project" value="UniProtKB-EC"/>
</dbReference>
<protein>
    <recommendedName>
        <fullName evidence="6">tRNA pseudouridine synthase C</fullName>
        <ecNumber evidence="5">5.4.99.26</ecNumber>
    </recommendedName>
    <alternativeName>
        <fullName evidence="8">tRNA pseudouridine(65) synthase</fullName>
    </alternativeName>
    <alternativeName>
        <fullName evidence="9">tRNA pseudouridylate synthase C</fullName>
    </alternativeName>
    <alternativeName>
        <fullName evidence="7">tRNA-uridine isomerase C</fullName>
    </alternativeName>
</protein>
<dbReference type="SUPFAM" id="SSF55120">
    <property type="entry name" value="Pseudouridine synthase"/>
    <property type="match status" value="1"/>
</dbReference>
<evidence type="ECO:0000256" key="7">
    <source>
        <dbReference type="ARBA" id="ARBA00041803"/>
    </source>
</evidence>
<evidence type="ECO:0000256" key="9">
    <source>
        <dbReference type="ARBA" id="ARBA00043049"/>
    </source>
</evidence>
<dbReference type="PROSITE" id="PS01129">
    <property type="entry name" value="PSI_RLU"/>
    <property type="match status" value="1"/>
</dbReference>
<dbReference type="GO" id="GO:0000455">
    <property type="term" value="P:enzyme-directed rRNA pseudouridine synthesis"/>
    <property type="evidence" value="ECO:0007669"/>
    <property type="project" value="TreeGrafter"/>
</dbReference>
<dbReference type="Gene3D" id="3.30.2350.10">
    <property type="entry name" value="Pseudouridine synthase"/>
    <property type="match status" value="1"/>
</dbReference>
<accession>A0A5B8RGJ8</accession>
<dbReference type="InterPro" id="IPR050188">
    <property type="entry name" value="RluA_PseudoU_synthase"/>
</dbReference>
<dbReference type="PANTHER" id="PTHR21600:SF56">
    <property type="entry name" value="TRNA PSEUDOURIDINE SYNTHASE C"/>
    <property type="match status" value="1"/>
</dbReference>
<dbReference type="EMBL" id="MN079209">
    <property type="protein sequence ID" value="QEA07163.1"/>
    <property type="molecule type" value="Genomic_DNA"/>
</dbReference>